<keyword evidence="1" id="KW-1133">Transmembrane helix</keyword>
<gene>
    <name evidence="3" type="ORF">EAF07_07870</name>
</gene>
<evidence type="ECO:0000256" key="1">
    <source>
        <dbReference type="SAM" id="Phobius"/>
    </source>
</evidence>
<dbReference type="RefSeq" id="WP_121836028.1">
    <property type="nucleotide sequence ID" value="NZ_CP163513.1"/>
</dbReference>
<sequence length="220" mass="24948">MRVKHHIFWGLVLLALAGGVLFHNALPQLGLPLWKLIIVMLFAIDGIDDLWQKKLIGSYIDFSLVFIVLNSEYQWLDAGFWTMCFAWLLSYLGIRLLFKPFRKQVFYNSEGKRQRLVGKSLGSSVRYIKDEYFDNGSADVAFGDATIYFNDAKIVGERATFTVDAAFSAITLYVPQTWAVDVKGDSVFSTVDYQPQNVVTDKTLVVKADMAFSSLKINFI</sequence>
<proteinExistence type="predicted"/>
<feature type="transmembrane region" description="Helical" evidence="1">
    <location>
        <begin position="79"/>
        <end position="98"/>
    </location>
</feature>
<feature type="transmembrane region" description="Helical" evidence="1">
    <location>
        <begin position="7"/>
        <end position="26"/>
    </location>
</feature>
<dbReference type="InterPro" id="IPR054331">
    <property type="entry name" value="LiaF_TM"/>
</dbReference>
<accession>A0A3L9DQ57</accession>
<evidence type="ECO:0000313" key="3">
    <source>
        <dbReference type="EMBL" id="RLY02328.1"/>
    </source>
</evidence>
<dbReference type="Pfam" id="PF22570">
    <property type="entry name" value="LiaF-TM"/>
    <property type="match status" value="1"/>
</dbReference>
<dbReference type="EMBL" id="RCVM01000016">
    <property type="protein sequence ID" value="RLY02328.1"/>
    <property type="molecule type" value="Genomic_DNA"/>
</dbReference>
<evidence type="ECO:0000259" key="2">
    <source>
        <dbReference type="Pfam" id="PF22570"/>
    </source>
</evidence>
<keyword evidence="1" id="KW-0812">Transmembrane</keyword>
<protein>
    <recommendedName>
        <fullName evidence="2">LiaF transmembrane domain-containing protein</fullName>
    </recommendedName>
</protein>
<keyword evidence="4" id="KW-1185">Reference proteome</keyword>
<dbReference type="AlphaFoldDB" id="A0A3L9DQ57"/>
<comment type="caution">
    <text evidence="3">The sequence shown here is derived from an EMBL/GenBank/DDBJ whole genome shotgun (WGS) entry which is preliminary data.</text>
</comment>
<dbReference type="Proteomes" id="UP000279194">
    <property type="component" value="Unassembled WGS sequence"/>
</dbReference>
<evidence type="ECO:0000313" key="4">
    <source>
        <dbReference type="Proteomes" id="UP000279194"/>
    </source>
</evidence>
<organism evidence="3 4">
    <name type="scientific">Streptococcus hillyeri</name>
    <dbReference type="NCBI Taxonomy" id="2282420"/>
    <lineage>
        <taxon>Bacteria</taxon>
        <taxon>Bacillati</taxon>
        <taxon>Bacillota</taxon>
        <taxon>Bacilli</taxon>
        <taxon>Lactobacillales</taxon>
        <taxon>Streptococcaceae</taxon>
        <taxon>Streptococcus</taxon>
    </lineage>
</organism>
<keyword evidence="1" id="KW-0472">Membrane</keyword>
<name>A0A3L9DQ57_9STRE</name>
<reference evidence="3 4" key="1">
    <citation type="submission" date="2018-10" db="EMBL/GenBank/DDBJ databases">
        <title>Streptococcus hillyeri sp. nov., isolated from equine tracheal sample.</title>
        <authorList>
            <person name="Macfadyen A.C."/>
            <person name="Waller A."/>
            <person name="Paterson G.K."/>
        </authorList>
    </citation>
    <scope>NUCLEOTIDE SEQUENCE [LARGE SCALE GENOMIC DNA]</scope>
    <source>
        <strain evidence="3 4">28462</strain>
    </source>
</reference>
<dbReference type="OrthoDB" id="2990621at2"/>
<feature type="domain" description="LiaF transmembrane" evidence="2">
    <location>
        <begin position="8"/>
        <end position="103"/>
    </location>
</feature>